<protein>
    <submittedName>
        <fullName evidence="3">Uncharacterized protein</fullName>
    </submittedName>
</protein>
<dbReference type="Proteomes" id="UP000290849">
    <property type="component" value="Unassembled WGS sequence"/>
</dbReference>
<dbReference type="SUPFAM" id="SSF52266">
    <property type="entry name" value="SGNH hydrolase"/>
    <property type="match status" value="1"/>
</dbReference>
<dbReference type="Gene3D" id="3.40.50.1110">
    <property type="entry name" value="SGNH hydrolase"/>
    <property type="match status" value="1"/>
</dbReference>
<dbReference type="Pfam" id="PF13472">
    <property type="entry name" value="Lipase_GDSL_2"/>
    <property type="match status" value="1"/>
</dbReference>
<evidence type="ECO:0000259" key="1">
    <source>
        <dbReference type="Pfam" id="PF13472"/>
    </source>
</evidence>
<feature type="domain" description="SGNH hydrolase-type esterase" evidence="1">
    <location>
        <begin position="274"/>
        <end position="430"/>
    </location>
</feature>
<dbReference type="CDD" id="cd01825">
    <property type="entry name" value="SGNH_hydrolase_peri1"/>
    <property type="match status" value="1"/>
</dbReference>
<evidence type="ECO:0000313" key="4">
    <source>
        <dbReference type="Proteomes" id="UP000290849"/>
    </source>
</evidence>
<gene>
    <name evidence="3" type="ORF">C7R54_15355</name>
</gene>
<dbReference type="InterPro" id="IPR013830">
    <property type="entry name" value="SGNH_hydro"/>
</dbReference>
<name>A0A4Q1HKX8_9BURK</name>
<organism evidence="3 4">
    <name type="scientific">Achromobacter aloeverae</name>
    <dbReference type="NCBI Taxonomy" id="1750518"/>
    <lineage>
        <taxon>Bacteria</taxon>
        <taxon>Pseudomonadati</taxon>
        <taxon>Pseudomonadota</taxon>
        <taxon>Betaproteobacteria</taxon>
        <taxon>Burkholderiales</taxon>
        <taxon>Alcaligenaceae</taxon>
        <taxon>Achromobacter</taxon>
    </lineage>
</organism>
<dbReference type="Pfam" id="PF22753">
    <property type="entry name" value="Ape1_N"/>
    <property type="match status" value="1"/>
</dbReference>
<dbReference type="InterPro" id="IPR055041">
    <property type="entry name" value="Ape1_N"/>
</dbReference>
<sequence length="449" mass="49004">MVMATTATPSWSMARPPRCVAATASISPSPARNTWRRGFWISSVCRRRFRHSESPMFSMSRPRILLAASALVAALLALAPAARAHALYDYGDRNATRIAALLTPSAGREDGFHMVQIGDSHTAGDYFTDYLRTELQQRLGDGGIGWAMSMYASGQRLARVGYEQEGWELVNSRNAGEADYPFGGLIAQGTGVGGQLTLKTKSDDSPRQNIVMVVSQAAGDPPLHIIDADSEVLDVKARRADGAWSEATFTARLPFIVTTEGSPNTRIGGWWMRGERPGAIVSAVGINGSELSQWDRWRSGWMDDLALGKPDLIALAYGTNEAFRTNLDPREYRRTLETAIDQLRARFPRSAILIIGAPESLSSLKGGVCGQRAPSLNVVQQEQRAVAKEKHTLYWDWQQAMGGGCSMRKWVAQNLARKDGVHFSQEGYERAAGDLLAGLLHLRGAAGSR</sequence>
<comment type="caution">
    <text evidence="3">The sequence shown here is derived from an EMBL/GenBank/DDBJ whole genome shotgun (WGS) entry which is preliminary data.</text>
</comment>
<dbReference type="GO" id="GO:0016788">
    <property type="term" value="F:hydrolase activity, acting on ester bonds"/>
    <property type="evidence" value="ECO:0007669"/>
    <property type="project" value="UniProtKB-ARBA"/>
</dbReference>
<dbReference type="Gene3D" id="2.60.120.1360">
    <property type="match status" value="1"/>
</dbReference>
<dbReference type="PANTHER" id="PTHR30383">
    <property type="entry name" value="THIOESTERASE 1/PROTEASE 1/LYSOPHOSPHOLIPASE L1"/>
    <property type="match status" value="1"/>
</dbReference>
<accession>A0A4Q1HKX8</accession>
<dbReference type="EMBL" id="PYAL01000004">
    <property type="protein sequence ID" value="RXN87955.1"/>
    <property type="molecule type" value="Genomic_DNA"/>
</dbReference>
<reference evidence="3 4" key="1">
    <citation type="journal article" date="2017" name="Int. J. Syst. Evol. Microbiol.">
        <title>Achromobacter aloeverae sp. nov., isolated from the root of Aloe vera (L.) Burm.f.</title>
        <authorList>
            <person name="Kuncharoen N."/>
            <person name="Muramatsu Y."/>
            <person name="Shibata C."/>
            <person name="Kamakura Y."/>
            <person name="Nakagawa Y."/>
            <person name="Tanasupawat S."/>
        </authorList>
    </citation>
    <scope>NUCLEOTIDE SEQUENCE [LARGE SCALE GENOMIC DNA]</scope>
    <source>
        <strain evidence="3 4">AVA-1</strain>
    </source>
</reference>
<proteinExistence type="predicted"/>
<evidence type="ECO:0000259" key="2">
    <source>
        <dbReference type="Pfam" id="PF22753"/>
    </source>
</evidence>
<evidence type="ECO:0000313" key="3">
    <source>
        <dbReference type="EMBL" id="RXN87955.1"/>
    </source>
</evidence>
<dbReference type="PANTHER" id="PTHR30383:SF29">
    <property type="entry name" value="SGNH HYDROLASE-TYPE ESTERASE DOMAIN-CONTAINING PROTEIN"/>
    <property type="match status" value="1"/>
</dbReference>
<dbReference type="AlphaFoldDB" id="A0A4Q1HKX8"/>
<dbReference type="InterPro" id="IPR036514">
    <property type="entry name" value="SGNH_hydro_sf"/>
</dbReference>
<keyword evidence="4" id="KW-1185">Reference proteome</keyword>
<dbReference type="InterPro" id="IPR051532">
    <property type="entry name" value="Ester_Hydrolysis_Enzymes"/>
</dbReference>
<feature type="domain" description="Peptidoglycan O-acetylesterase N-terminal" evidence="2">
    <location>
        <begin position="142"/>
        <end position="255"/>
    </location>
</feature>